<feature type="non-terminal residue" evidence="1">
    <location>
        <position position="1"/>
    </location>
</feature>
<reference evidence="1" key="1">
    <citation type="submission" date="2013-12" db="EMBL/GenBank/DDBJ databases">
        <title>A Varibaculum cambriense genome reconstructed from a premature infant gut community with otherwise low bacterial novelty that shifts toward anaerobic metabolism during the third week of life.</title>
        <authorList>
            <person name="Brown C.T."/>
            <person name="Sharon I."/>
            <person name="Thomas B.C."/>
            <person name="Castelle C.J."/>
            <person name="Morowitz M.J."/>
            <person name="Banfield J.F."/>
        </authorList>
    </citation>
    <scope>NUCLEOTIDE SEQUENCE</scope>
</reference>
<feature type="non-terminal residue" evidence="1">
    <location>
        <position position="69"/>
    </location>
</feature>
<dbReference type="AlphaFoldDB" id="W1XIJ6"/>
<organism evidence="1">
    <name type="scientific">human gut metagenome</name>
    <dbReference type="NCBI Taxonomy" id="408170"/>
    <lineage>
        <taxon>unclassified sequences</taxon>
        <taxon>metagenomes</taxon>
        <taxon>organismal metagenomes</taxon>
    </lineage>
</organism>
<comment type="caution">
    <text evidence="1">The sequence shown here is derived from an EMBL/GenBank/DDBJ whole genome shotgun (WGS) entry which is preliminary data.</text>
</comment>
<sequence length="69" mass="7946">EKRQHIKPSFNKKHYRSVIVDNPFGKASSEHVLNPVFFIAEQLGFQIIALTAHAEGKFIRSYFTIICNL</sequence>
<name>W1XIJ6_9ZZZZ</name>
<proteinExistence type="predicted"/>
<accession>W1XIJ6</accession>
<gene>
    <name evidence="1" type="ORF">Q604_UNBC16177G0001</name>
</gene>
<evidence type="ECO:0000313" key="1">
    <source>
        <dbReference type="EMBL" id="ETJ29280.1"/>
    </source>
</evidence>
<protein>
    <submittedName>
        <fullName evidence="1">Uncharacterized protein</fullName>
    </submittedName>
</protein>
<dbReference type="EMBL" id="AZMM01016177">
    <property type="protein sequence ID" value="ETJ29280.1"/>
    <property type="molecule type" value="Genomic_DNA"/>
</dbReference>